<proteinExistence type="predicted"/>
<dbReference type="AlphaFoldDB" id="A0A1I4VUI8"/>
<keyword evidence="3" id="KW-1185">Reference proteome</keyword>
<reference evidence="3" key="1">
    <citation type="submission" date="2016-10" db="EMBL/GenBank/DDBJ databases">
        <authorList>
            <person name="Varghese N."/>
            <person name="Submissions S."/>
        </authorList>
    </citation>
    <scope>NUCLEOTIDE SEQUENCE [LARGE SCALE GENOMIC DNA]</scope>
    <source>
        <strain evidence="3">N6PO6</strain>
    </source>
</reference>
<dbReference type="RefSeq" id="WP_092875352.1">
    <property type="nucleotide sequence ID" value="NZ_FOVC01000002.1"/>
</dbReference>
<dbReference type="OrthoDB" id="6506866at2"/>
<feature type="chain" id="PRO_5017365280" evidence="1">
    <location>
        <begin position="25"/>
        <end position="110"/>
    </location>
</feature>
<dbReference type="Gene3D" id="1.20.120.1940">
    <property type="entry name" value="YfdX protein domain"/>
    <property type="match status" value="1"/>
</dbReference>
<feature type="signal peptide" evidence="1">
    <location>
        <begin position="1"/>
        <end position="24"/>
    </location>
</feature>
<dbReference type="Proteomes" id="UP000242222">
    <property type="component" value="Unassembled WGS sequence"/>
</dbReference>
<accession>A0A1I4VUI8</accession>
<gene>
    <name evidence="2" type="ORF">SAMN05216516_10287</name>
</gene>
<evidence type="ECO:0000256" key="1">
    <source>
        <dbReference type="SAM" id="SignalP"/>
    </source>
</evidence>
<evidence type="ECO:0000313" key="2">
    <source>
        <dbReference type="EMBL" id="SFN04845.1"/>
    </source>
</evidence>
<name>A0A1I4VUI8_9GAMM</name>
<protein>
    <submittedName>
        <fullName evidence="2">Uncharacterized protein</fullName>
    </submittedName>
</protein>
<dbReference type="EMBL" id="FOVC01000002">
    <property type="protein sequence ID" value="SFN04845.1"/>
    <property type="molecule type" value="Genomic_DNA"/>
</dbReference>
<evidence type="ECO:0000313" key="3">
    <source>
        <dbReference type="Proteomes" id="UP000242222"/>
    </source>
</evidence>
<keyword evidence="1" id="KW-0732">Signal</keyword>
<sequence>MKKSFIGLSLLALATVAFMTNANATENKAGESGSSTAYHSHMKNSGHIAVEGLKAMYDIHYARLSLFNGHPQDALKDTMQANTLLNDKKLTGENTSIPVKNFPTTAIDMC</sequence>
<organism evidence="2 3">
    <name type="scientific">Izhakiella capsodis</name>
    <dbReference type="NCBI Taxonomy" id="1367852"/>
    <lineage>
        <taxon>Bacteria</taxon>
        <taxon>Pseudomonadati</taxon>
        <taxon>Pseudomonadota</taxon>
        <taxon>Gammaproteobacteria</taxon>
        <taxon>Enterobacterales</taxon>
        <taxon>Erwiniaceae</taxon>
        <taxon>Izhakiella</taxon>
    </lineage>
</organism>